<dbReference type="Pfam" id="PF17906">
    <property type="entry name" value="HTH_48"/>
    <property type="match status" value="1"/>
</dbReference>
<evidence type="ECO:0000313" key="2">
    <source>
        <dbReference type="EMBL" id="CCD63672.1"/>
    </source>
</evidence>
<dbReference type="InterPro" id="IPR001810">
    <property type="entry name" value="F-box_dom"/>
</dbReference>
<dbReference type="InParanoid" id="O17199"/>
<dbReference type="Gene3D" id="1.10.10.1450">
    <property type="match status" value="1"/>
</dbReference>
<evidence type="ECO:0000313" key="3">
    <source>
        <dbReference type="Proteomes" id="UP000001940"/>
    </source>
</evidence>
<dbReference type="SMART" id="SM00256">
    <property type="entry name" value="FBOX"/>
    <property type="match status" value="1"/>
</dbReference>
<dbReference type="InterPro" id="IPR041426">
    <property type="entry name" value="Mos1_HTH"/>
</dbReference>
<dbReference type="AlphaFoldDB" id="O17199"/>
<dbReference type="GeneID" id="182400"/>
<dbReference type="HOGENOM" id="CLU_030831_3_2_1"/>
<reference evidence="2 3" key="1">
    <citation type="journal article" date="1998" name="Science">
        <title>Genome sequence of the nematode C. elegans: a platform for investigating biology.</title>
        <authorList>
            <consortium name="The C. elegans sequencing consortium"/>
            <person name="Sulson J.E."/>
            <person name="Waterston R."/>
        </authorList>
    </citation>
    <scope>NUCLEOTIDE SEQUENCE [LARGE SCALE GENOMIC DNA]</scope>
    <source>
        <strain evidence="2 3">Bristol N2</strain>
    </source>
</reference>
<dbReference type="WormBase" id="C08E3.8">
    <property type="protein sequence ID" value="CE08011"/>
    <property type="gene ID" value="WBGene00015600"/>
    <property type="gene designation" value="fbxa-165"/>
</dbReference>
<organism evidence="2 3">
    <name type="scientific">Caenorhabditis elegans</name>
    <dbReference type="NCBI Taxonomy" id="6239"/>
    <lineage>
        <taxon>Eukaryota</taxon>
        <taxon>Metazoa</taxon>
        <taxon>Ecdysozoa</taxon>
        <taxon>Nematoda</taxon>
        <taxon>Chromadorea</taxon>
        <taxon>Rhabditida</taxon>
        <taxon>Rhabditina</taxon>
        <taxon>Rhabditomorpha</taxon>
        <taxon>Rhabditoidea</taxon>
        <taxon>Rhabditidae</taxon>
        <taxon>Peloderinae</taxon>
        <taxon>Caenorhabditis</taxon>
    </lineage>
</organism>
<feature type="domain" description="F-box" evidence="1">
    <location>
        <begin position="71"/>
        <end position="118"/>
    </location>
</feature>
<dbReference type="PhylomeDB" id="O17199"/>
<dbReference type="InterPro" id="IPR002900">
    <property type="entry name" value="DUF38/FTH_CAE_spp"/>
</dbReference>
<evidence type="ECO:0000259" key="1">
    <source>
        <dbReference type="PROSITE" id="PS50181"/>
    </source>
</evidence>
<proteinExistence type="predicted"/>
<name>O17199_CAEEL</name>
<dbReference type="Pfam" id="PF01827">
    <property type="entry name" value="FTH"/>
    <property type="match status" value="1"/>
</dbReference>
<dbReference type="CTD" id="182400"/>
<dbReference type="KEGG" id="cel:CELE_C08E3.8"/>
<keyword evidence="3" id="KW-1185">Reference proteome</keyword>
<gene>
    <name evidence="2 4" type="primary">fbxa-165</name>
    <name evidence="4" type="ORF">C08E3.8</name>
    <name evidence="2" type="ORF">CELE_C08E3.8</name>
</gene>
<dbReference type="FunCoup" id="O17199">
    <property type="interactions" value="15"/>
</dbReference>
<dbReference type="eggNOG" id="ENOG502RT5I">
    <property type="taxonomic scope" value="Eukaryota"/>
</dbReference>
<dbReference type="OMA" id="EYNIHEQ"/>
<dbReference type="CDD" id="cd22150">
    <property type="entry name" value="F-box_CeFBXA-like"/>
    <property type="match status" value="1"/>
</dbReference>
<dbReference type="UCSC" id="C08E3.8">
    <property type="organism name" value="c. elegans"/>
</dbReference>
<dbReference type="Pfam" id="PF00646">
    <property type="entry name" value="F-box"/>
    <property type="match status" value="1"/>
</dbReference>
<dbReference type="EMBL" id="BX284602">
    <property type="protein sequence ID" value="CCD63672.1"/>
    <property type="molecule type" value="Genomic_DNA"/>
</dbReference>
<dbReference type="STRING" id="6239.C08E3.8.1"/>
<dbReference type="SMR" id="O17199"/>
<dbReference type="PIR" id="T32359">
    <property type="entry name" value="T32359"/>
</dbReference>
<dbReference type="OrthoDB" id="5879322at2759"/>
<dbReference type="Bgee" id="WBGene00015600">
    <property type="expression patterns" value="Expressed in material anatomical entity and 2 other cell types or tissues"/>
</dbReference>
<sequence>MSVVLGENELVIRGCILYEVLNKKPIQESYENFCRNVGNDVMSYNDFDFWFYRFYNGNHDLHYDRSADPASPLLSNMPLNIIDEVLNRMEILNLLVLMKVSRNFRKVVQNMKMVFDCIEVDFDEHLAITYNSRHKIKYRPNDTAQYSPFRQEPTCTCGRRIRTSDEDNRKEFFVTDEDYIELGVKDLKLIMENQNVQLKKFQFSNGSNQDTQKKFIDRAEIAFKSAKSSTRTVEAHYNSLAEIAQLLPIFHAGKLEEINFKQGARTDGYEQLVGLEQWKNARKFDGFWSLNVPIEHCLHFECFKDHFVRFKEEDAMKLRYMLDRSTNFGYAEITIDPMNVSLLKRAFDVNNDNKFEFVYQSPDNGSFEVHCALRVLYITKSGYKFKYNNKSASTFYKPPPIPAPPALFLRDYQFFDPRPRMPTDRSRYRPF</sequence>
<dbReference type="AGR" id="WB:WBGene00015600"/>
<dbReference type="Proteomes" id="UP000001940">
    <property type="component" value="Chromosome II"/>
</dbReference>
<dbReference type="InterPro" id="IPR040161">
    <property type="entry name" value="FB224"/>
</dbReference>
<dbReference type="PaxDb" id="6239-C08E3.8"/>
<dbReference type="PANTHER" id="PTHR23015:SF4">
    <property type="entry name" value="DUF38 DOMAIN-CONTAINING PROTEIN-RELATED"/>
    <property type="match status" value="1"/>
</dbReference>
<protein>
    <submittedName>
        <fullName evidence="2">F-box domain-containing protein</fullName>
    </submittedName>
</protein>
<dbReference type="PANTHER" id="PTHR23015">
    <property type="entry name" value="UNCHARACTERIZED C.ELEGANS PROTEIN"/>
    <property type="match status" value="1"/>
</dbReference>
<dbReference type="RefSeq" id="NP_494013.1">
    <property type="nucleotide sequence ID" value="NM_061612.3"/>
</dbReference>
<dbReference type="PROSITE" id="PS50181">
    <property type="entry name" value="FBOX"/>
    <property type="match status" value="1"/>
</dbReference>
<accession>O17199</accession>
<evidence type="ECO:0000313" key="4">
    <source>
        <dbReference type="WormBase" id="C08E3.8"/>
    </source>
</evidence>